<evidence type="ECO:0000313" key="4">
    <source>
        <dbReference type="Proteomes" id="UP000027135"/>
    </source>
</evidence>
<organism evidence="3 4">
    <name type="scientific">Zootermopsis nevadensis</name>
    <name type="common">Dampwood termite</name>
    <dbReference type="NCBI Taxonomy" id="136037"/>
    <lineage>
        <taxon>Eukaryota</taxon>
        <taxon>Metazoa</taxon>
        <taxon>Ecdysozoa</taxon>
        <taxon>Arthropoda</taxon>
        <taxon>Hexapoda</taxon>
        <taxon>Insecta</taxon>
        <taxon>Pterygota</taxon>
        <taxon>Neoptera</taxon>
        <taxon>Polyneoptera</taxon>
        <taxon>Dictyoptera</taxon>
        <taxon>Blattodea</taxon>
        <taxon>Blattoidea</taxon>
        <taxon>Termitoidae</taxon>
        <taxon>Termopsidae</taxon>
        <taxon>Zootermopsis</taxon>
    </lineage>
</organism>
<accession>A0A067QLZ6</accession>
<sequence>MNRERRSASAAVLNDKIYVAGGNYICEYFNSVEVYDPDTNKWTFVAPMLSRRASFSCVAFHGCLYALGGYNGEGDLPIAEKYDPANDTWTEIPDMLVYSSFCNAEVIDDMIFVIGGFFDKDTIFGVESFNGNGDERYQAADMNFSRYDMSTCVIKNLSNARDYAYKHRNKLLEEKRKEMLDLENSWFTFDYCHDKHINFN</sequence>
<dbReference type="InParanoid" id="A0A067QLZ6"/>
<keyword evidence="1" id="KW-0880">Kelch repeat</keyword>
<dbReference type="Gene3D" id="2.120.10.80">
    <property type="entry name" value="Kelch-type beta propeller"/>
    <property type="match status" value="1"/>
</dbReference>
<dbReference type="SUPFAM" id="SSF117281">
    <property type="entry name" value="Kelch motif"/>
    <property type="match status" value="1"/>
</dbReference>
<evidence type="ECO:0000256" key="1">
    <source>
        <dbReference type="ARBA" id="ARBA00022441"/>
    </source>
</evidence>
<dbReference type="Pfam" id="PF01344">
    <property type="entry name" value="Kelch_1"/>
    <property type="match status" value="2"/>
</dbReference>
<protein>
    <submittedName>
        <fullName evidence="3">Kelch-like protein 10</fullName>
    </submittedName>
</protein>
<reference evidence="3 4" key="1">
    <citation type="journal article" date="2014" name="Nat. Commun.">
        <title>Molecular traces of alternative social organization in a termite genome.</title>
        <authorList>
            <person name="Terrapon N."/>
            <person name="Li C."/>
            <person name="Robertson H.M."/>
            <person name="Ji L."/>
            <person name="Meng X."/>
            <person name="Booth W."/>
            <person name="Chen Z."/>
            <person name="Childers C.P."/>
            <person name="Glastad K.M."/>
            <person name="Gokhale K."/>
            <person name="Gowin J."/>
            <person name="Gronenberg W."/>
            <person name="Hermansen R.A."/>
            <person name="Hu H."/>
            <person name="Hunt B.G."/>
            <person name="Huylmans A.K."/>
            <person name="Khalil S.M."/>
            <person name="Mitchell R.D."/>
            <person name="Munoz-Torres M.C."/>
            <person name="Mustard J.A."/>
            <person name="Pan H."/>
            <person name="Reese J.T."/>
            <person name="Scharf M.E."/>
            <person name="Sun F."/>
            <person name="Vogel H."/>
            <person name="Xiao J."/>
            <person name="Yang W."/>
            <person name="Yang Z."/>
            <person name="Yang Z."/>
            <person name="Zhou J."/>
            <person name="Zhu J."/>
            <person name="Brent C.S."/>
            <person name="Elsik C.G."/>
            <person name="Goodisman M.A."/>
            <person name="Liberles D.A."/>
            <person name="Roe R.M."/>
            <person name="Vargo E.L."/>
            <person name="Vilcinskas A."/>
            <person name="Wang J."/>
            <person name="Bornberg-Bauer E."/>
            <person name="Korb J."/>
            <person name="Zhang G."/>
            <person name="Liebig J."/>
        </authorList>
    </citation>
    <scope>NUCLEOTIDE SEQUENCE [LARGE SCALE GENOMIC DNA]</scope>
    <source>
        <tissue evidence="3">Whole organism</tissue>
    </source>
</reference>
<dbReference type="PANTHER" id="PTHR46344:SF27">
    <property type="entry name" value="KELCH REPEAT SUPERFAMILY PROTEIN"/>
    <property type="match status" value="1"/>
</dbReference>
<dbReference type="eggNOG" id="KOG1072">
    <property type="taxonomic scope" value="Eukaryota"/>
</dbReference>
<dbReference type="InterPro" id="IPR006652">
    <property type="entry name" value="Kelch_1"/>
</dbReference>
<keyword evidence="2" id="KW-0677">Repeat</keyword>
<keyword evidence="4" id="KW-1185">Reference proteome</keyword>
<name>A0A067QLZ6_ZOONE</name>
<dbReference type="OMA" id="GWRRIAN"/>
<proteinExistence type="predicted"/>
<dbReference type="Proteomes" id="UP000027135">
    <property type="component" value="Unassembled WGS sequence"/>
</dbReference>
<gene>
    <name evidence="3" type="ORF">L798_15552</name>
</gene>
<dbReference type="AlphaFoldDB" id="A0A067QLZ6"/>
<dbReference type="EMBL" id="KK853168">
    <property type="protein sequence ID" value="KDR10379.1"/>
    <property type="molecule type" value="Genomic_DNA"/>
</dbReference>
<dbReference type="SMART" id="SM00612">
    <property type="entry name" value="Kelch"/>
    <property type="match status" value="3"/>
</dbReference>
<dbReference type="STRING" id="136037.A0A067QLZ6"/>
<dbReference type="PANTHER" id="PTHR46344">
    <property type="entry name" value="OS02G0202900 PROTEIN"/>
    <property type="match status" value="1"/>
</dbReference>
<evidence type="ECO:0000313" key="3">
    <source>
        <dbReference type="EMBL" id="KDR10379.1"/>
    </source>
</evidence>
<dbReference type="InterPro" id="IPR015915">
    <property type="entry name" value="Kelch-typ_b-propeller"/>
</dbReference>
<evidence type="ECO:0000256" key="2">
    <source>
        <dbReference type="ARBA" id="ARBA00022737"/>
    </source>
</evidence>